<dbReference type="AlphaFoldDB" id="A0A0A0JU70"/>
<dbReference type="Proteomes" id="UP000030013">
    <property type="component" value="Unassembled WGS sequence"/>
</dbReference>
<sequence length="227" mass="23042">MVGRASGAARRRRKPTMSPLVRRWVAWTIAGEMAGFGAPAVVGVLTAGSPTRVALPALVSAGAVEGLLLGAAQAHVLSSALPGLDVRRFALLTAGAASLAYLVGMLPSSTGWAGTDAPTALLVAAAVVGGIVLLGSLGTAQWLELRRHVTRGWTWILTTAGAWLVGLAVFMLVATPLWRPGQGVALAVLVGLVAALGMATTVAVLTGRAAQRLVDRAVVPRPGARLG</sequence>
<accession>A0A0A0JU70</accession>
<organism evidence="2 3">
    <name type="scientific">Knoellia aerolata DSM 18566</name>
    <dbReference type="NCBI Taxonomy" id="1385519"/>
    <lineage>
        <taxon>Bacteria</taxon>
        <taxon>Bacillati</taxon>
        <taxon>Actinomycetota</taxon>
        <taxon>Actinomycetes</taxon>
        <taxon>Micrococcales</taxon>
        <taxon>Intrasporangiaceae</taxon>
        <taxon>Knoellia</taxon>
    </lineage>
</organism>
<feature type="transmembrane region" description="Helical" evidence="1">
    <location>
        <begin position="184"/>
        <end position="206"/>
    </location>
</feature>
<evidence type="ECO:0000313" key="3">
    <source>
        <dbReference type="Proteomes" id="UP000030013"/>
    </source>
</evidence>
<name>A0A0A0JU70_9MICO</name>
<dbReference type="eggNOG" id="ENOG5032W6J">
    <property type="taxonomic scope" value="Bacteria"/>
</dbReference>
<protein>
    <submittedName>
        <fullName evidence="2">Uncharacterized protein</fullName>
    </submittedName>
</protein>
<dbReference type="EMBL" id="AVPL01000034">
    <property type="protein sequence ID" value="KGN40688.1"/>
    <property type="molecule type" value="Genomic_DNA"/>
</dbReference>
<evidence type="ECO:0000256" key="1">
    <source>
        <dbReference type="SAM" id="Phobius"/>
    </source>
</evidence>
<feature type="transmembrane region" description="Helical" evidence="1">
    <location>
        <begin position="120"/>
        <end position="143"/>
    </location>
</feature>
<comment type="caution">
    <text evidence="2">The sequence shown here is derived from an EMBL/GenBank/DDBJ whole genome shotgun (WGS) entry which is preliminary data.</text>
</comment>
<keyword evidence="1" id="KW-0472">Membrane</keyword>
<reference evidence="2 3" key="1">
    <citation type="submission" date="2013-08" db="EMBL/GenBank/DDBJ databases">
        <title>The genome sequence of Knoellia aerolata.</title>
        <authorList>
            <person name="Zhu W."/>
            <person name="Wang G."/>
        </authorList>
    </citation>
    <scope>NUCLEOTIDE SEQUENCE [LARGE SCALE GENOMIC DNA]</scope>
    <source>
        <strain evidence="2 3">DSM 18566</strain>
    </source>
</reference>
<dbReference type="STRING" id="1385519.N801_12740"/>
<evidence type="ECO:0000313" key="2">
    <source>
        <dbReference type="EMBL" id="KGN40688.1"/>
    </source>
</evidence>
<feature type="transmembrane region" description="Helical" evidence="1">
    <location>
        <begin position="53"/>
        <end position="77"/>
    </location>
</feature>
<proteinExistence type="predicted"/>
<feature type="transmembrane region" description="Helical" evidence="1">
    <location>
        <begin position="21"/>
        <end position="47"/>
    </location>
</feature>
<feature type="transmembrane region" description="Helical" evidence="1">
    <location>
        <begin position="89"/>
        <end position="108"/>
    </location>
</feature>
<gene>
    <name evidence="2" type="ORF">N801_12740</name>
</gene>
<keyword evidence="1" id="KW-1133">Transmembrane helix</keyword>
<feature type="transmembrane region" description="Helical" evidence="1">
    <location>
        <begin position="155"/>
        <end position="178"/>
    </location>
</feature>
<keyword evidence="3" id="KW-1185">Reference proteome</keyword>
<keyword evidence="1" id="KW-0812">Transmembrane</keyword>